<dbReference type="AlphaFoldDB" id="A0A1J1HKV3"/>
<feature type="chain" id="PRO_5013153662" evidence="1">
    <location>
        <begin position="25"/>
        <end position="275"/>
    </location>
</feature>
<dbReference type="Proteomes" id="UP000183832">
    <property type="component" value="Unassembled WGS sequence"/>
</dbReference>
<keyword evidence="3" id="KW-1185">Reference proteome</keyword>
<gene>
    <name evidence="2" type="ORF">CLUMA_CG002437</name>
</gene>
<accession>A0A1J1HKV3</accession>
<dbReference type="EMBL" id="CVRI01000009">
    <property type="protein sequence ID" value="CRK88661.1"/>
    <property type="molecule type" value="Genomic_DNA"/>
</dbReference>
<keyword evidence="1" id="KW-0732">Signal</keyword>
<evidence type="ECO:0000313" key="3">
    <source>
        <dbReference type="Proteomes" id="UP000183832"/>
    </source>
</evidence>
<protein>
    <submittedName>
        <fullName evidence="2">CLUMA_CG002437, isoform A</fullName>
    </submittedName>
</protein>
<proteinExistence type="predicted"/>
<organism evidence="2 3">
    <name type="scientific">Clunio marinus</name>
    <dbReference type="NCBI Taxonomy" id="568069"/>
    <lineage>
        <taxon>Eukaryota</taxon>
        <taxon>Metazoa</taxon>
        <taxon>Ecdysozoa</taxon>
        <taxon>Arthropoda</taxon>
        <taxon>Hexapoda</taxon>
        <taxon>Insecta</taxon>
        <taxon>Pterygota</taxon>
        <taxon>Neoptera</taxon>
        <taxon>Endopterygota</taxon>
        <taxon>Diptera</taxon>
        <taxon>Nematocera</taxon>
        <taxon>Chironomoidea</taxon>
        <taxon>Chironomidae</taxon>
        <taxon>Clunio</taxon>
    </lineage>
</organism>
<feature type="signal peptide" evidence="1">
    <location>
        <begin position="1"/>
        <end position="24"/>
    </location>
</feature>
<evidence type="ECO:0000256" key="1">
    <source>
        <dbReference type="SAM" id="SignalP"/>
    </source>
</evidence>
<sequence>MENLKLIFCLLIIQFVSLSTQSTTEPPPPICQITCESREHCNVYVNYDVCECVYQCTTTPEPTTCDPGECSGPDRFCTYMRNPETCECEVQYCCTVISCPNGYEVCDSCSNCRCNPDNTTPPEITTTEPPPQCTLWCPDKDGCRTIYNYDECRCDYECTDTTPGPTTCEPVECQGSDRFCEYRINSETCECEPFVCCSPPYCPNGFEVCDSCSNCRCNPDITTPPYTTTEPPPQCTLWCPDKDGCKTIYNYNECRCDYDCTATTPSSKVFKCVQI</sequence>
<name>A0A1J1HKV3_9DIPT</name>
<evidence type="ECO:0000313" key="2">
    <source>
        <dbReference type="EMBL" id="CRK88661.1"/>
    </source>
</evidence>
<reference evidence="2 3" key="1">
    <citation type="submission" date="2015-04" db="EMBL/GenBank/DDBJ databases">
        <authorList>
            <person name="Syromyatnikov M.Y."/>
            <person name="Popov V.N."/>
        </authorList>
    </citation>
    <scope>NUCLEOTIDE SEQUENCE [LARGE SCALE GENOMIC DNA]</scope>
</reference>